<reference evidence="2 3" key="1">
    <citation type="journal article" date="2016" name="Nat. Commun.">
        <title>Thousands of microbial genomes shed light on interconnected biogeochemical processes in an aquifer system.</title>
        <authorList>
            <person name="Anantharaman K."/>
            <person name="Brown C.T."/>
            <person name="Hug L.A."/>
            <person name="Sharon I."/>
            <person name="Castelle C.J."/>
            <person name="Probst A.J."/>
            <person name="Thomas B.C."/>
            <person name="Singh A."/>
            <person name="Wilkins M.J."/>
            <person name="Karaoz U."/>
            <person name="Brodie E.L."/>
            <person name="Williams K.H."/>
            <person name="Hubbard S.S."/>
            <person name="Banfield J.F."/>
        </authorList>
    </citation>
    <scope>NUCLEOTIDE SEQUENCE [LARGE SCALE GENOMIC DNA]</scope>
</reference>
<keyword evidence="1" id="KW-0472">Membrane</keyword>
<keyword evidence="1" id="KW-0812">Transmembrane</keyword>
<gene>
    <name evidence="2" type="ORF">A3B24_00385</name>
</gene>
<dbReference type="Proteomes" id="UP000176917">
    <property type="component" value="Unassembled WGS sequence"/>
</dbReference>
<organism evidence="2 3">
    <name type="scientific">Candidatus Wildermuthbacteria bacterium RIFCSPLOWO2_01_FULL_48_16</name>
    <dbReference type="NCBI Taxonomy" id="1802461"/>
    <lineage>
        <taxon>Bacteria</taxon>
        <taxon>Candidatus Wildermuthiibacteriota</taxon>
    </lineage>
</organism>
<keyword evidence="1" id="KW-1133">Transmembrane helix</keyword>
<comment type="caution">
    <text evidence="2">The sequence shown here is derived from an EMBL/GenBank/DDBJ whole genome shotgun (WGS) entry which is preliminary data.</text>
</comment>
<proteinExistence type="predicted"/>
<evidence type="ECO:0000313" key="3">
    <source>
        <dbReference type="Proteomes" id="UP000176917"/>
    </source>
</evidence>
<sequence length="83" mass="9078">MREHLVPTIVILGLFAIACGICIVGALAIFRLFSAWLPEEDAVMATLLVMLVFVSGVSTFLVSPFGRSKINQVFGHLMYLGKH</sequence>
<dbReference type="AlphaFoldDB" id="A0A1G2RL98"/>
<accession>A0A1G2RL98</accession>
<evidence type="ECO:0000313" key="2">
    <source>
        <dbReference type="EMBL" id="OHA73633.1"/>
    </source>
</evidence>
<evidence type="ECO:0000256" key="1">
    <source>
        <dbReference type="SAM" id="Phobius"/>
    </source>
</evidence>
<dbReference type="PROSITE" id="PS51257">
    <property type="entry name" value="PROKAR_LIPOPROTEIN"/>
    <property type="match status" value="1"/>
</dbReference>
<dbReference type="STRING" id="1802461.A3B24_00385"/>
<feature type="transmembrane region" description="Helical" evidence="1">
    <location>
        <begin position="9"/>
        <end position="30"/>
    </location>
</feature>
<name>A0A1G2RL98_9BACT</name>
<protein>
    <submittedName>
        <fullName evidence="2">Uncharacterized protein</fullName>
    </submittedName>
</protein>
<feature type="transmembrane region" description="Helical" evidence="1">
    <location>
        <begin position="42"/>
        <end position="62"/>
    </location>
</feature>
<dbReference type="EMBL" id="MHUG01000010">
    <property type="protein sequence ID" value="OHA73633.1"/>
    <property type="molecule type" value="Genomic_DNA"/>
</dbReference>